<accession>A0A218XRL7</accession>
<sequence>MESSTVIPKVETEMEEVDPKVETEMVEGVIPKVETEAVEEVKDDLLLKLNVSTRSDCPVEYWANAGADTSREVSVLVIDLKVDVHSGQLPPCTCRNRNGSRSALSRRNPLRLRT</sequence>
<reference evidence="4" key="1">
    <citation type="journal article" date="2017" name="Plant J.">
        <title>The pomegranate (Punica granatum L.) genome and the genomics of punicalagin biosynthesis.</title>
        <authorList>
            <person name="Qin G."/>
            <person name="Xu C."/>
            <person name="Ming R."/>
            <person name="Tang H."/>
            <person name="Guyot R."/>
            <person name="Kramer E.M."/>
            <person name="Hu Y."/>
            <person name="Yi X."/>
            <person name="Qi Y."/>
            <person name="Xu X."/>
            <person name="Gao Z."/>
            <person name="Pan H."/>
            <person name="Jian J."/>
            <person name="Tian Y."/>
            <person name="Yue Z."/>
            <person name="Xu Y."/>
        </authorList>
    </citation>
    <scope>NUCLEOTIDE SEQUENCE [LARGE SCALE GENOMIC DNA]</scope>
    <source>
        <strain evidence="4">cv. Dabenzi</strain>
    </source>
</reference>
<dbReference type="Proteomes" id="UP000233551">
    <property type="component" value="Unassembled WGS sequence"/>
</dbReference>
<reference evidence="3 5" key="3">
    <citation type="submission" date="2017-11" db="EMBL/GenBank/DDBJ databases">
        <title>De-novo sequencing of pomegranate (Punica granatum L.) genome.</title>
        <authorList>
            <person name="Akparov Z."/>
            <person name="Amiraslanov A."/>
            <person name="Hajiyeva S."/>
            <person name="Abbasov M."/>
            <person name="Kaur K."/>
            <person name="Hamwieh A."/>
            <person name="Solovyev V."/>
            <person name="Salamov A."/>
            <person name="Braich B."/>
            <person name="Kosarev P."/>
            <person name="Mahmoud A."/>
            <person name="Hajiyev E."/>
            <person name="Babayeva S."/>
            <person name="Izzatullayeva V."/>
            <person name="Mammadov A."/>
            <person name="Mammadov A."/>
            <person name="Sharifova S."/>
            <person name="Ojaghi J."/>
            <person name="Eynullazada K."/>
            <person name="Bayramov B."/>
            <person name="Abdulazimova A."/>
            <person name="Shahmuradov I."/>
        </authorList>
    </citation>
    <scope>NUCLEOTIDE SEQUENCE [LARGE SCALE GENOMIC DNA]</scope>
    <source>
        <strain evidence="3">AG2017</strain>
        <strain evidence="5">cv. AG2017</strain>
        <tissue evidence="3">Leaf</tissue>
    </source>
</reference>
<dbReference type="EMBL" id="MTKT01000813">
    <property type="protein sequence ID" value="OWM87289.1"/>
    <property type="molecule type" value="Genomic_DNA"/>
</dbReference>
<reference evidence="2" key="2">
    <citation type="submission" date="2017-06" db="EMBL/GenBank/DDBJ databases">
        <title>The pomegranate genome and the genomics of punicalagin biosynthesis.</title>
        <authorList>
            <person name="Xu C."/>
        </authorList>
    </citation>
    <scope>NUCLEOTIDE SEQUENCE [LARGE SCALE GENOMIC DNA]</scope>
    <source>
        <tissue evidence="2">Fresh leaf</tissue>
    </source>
</reference>
<evidence type="ECO:0000256" key="1">
    <source>
        <dbReference type="SAM" id="MobiDB-lite"/>
    </source>
</evidence>
<organism evidence="2 4">
    <name type="scientific">Punica granatum</name>
    <name type="common">Pomegranate</name>
    <dbReference type="NCBI Taxonomy" id="22663"/>
    <lineage>
        <taxon>Eukaryota</taxon>
        <taxon>Viridiplantae</taxon>
        <taxon>Streptophyta</taxon>
        <taxon>Embryophyta</taxon>
        <taxon>Tracheophyta</taxon>
        <taxon>Spermatophyta</taxon>
        <taxon>Magnoliopsida</taxon>
        <taxon>eudicotyledons</taxon>
        <taxon>Gunneridae</taxon>
        <taxon>Pentapetalae</taxon>
        <taxon>rosids</taxon>
        <taxon>malvids</taxon>
        <taxon>Myrtales</taxon>
        <taxon>Lythraceae</taxon>
        <taxon>Punica</taxon>
    </lineage>
</organism>
<evidence type="ECO:0000313" key="2">
    <source>
        <dbReference type="EMBL" id="OWM87289.1"/>
    </source>
</evidence>
<dbReference type="Proteomes" id="UP000197138">
    <property type="component" value="Unassembled WGS sequence"/>
</dbReference>
<evidence type="ECO:0000313" key="5">
    <source>
        <dbReference type="Proteomes" id="UP000233551"/>
    </source>
</evidence>
<feature type="region of interest" description="Disordered" evidence="1">
    <location>
        <begin position="93"/>
        <end position="114"/>
    </location>
</feature>
<dbReference type="AlphaFoldDB" id="A0A218XRL7"/>
<comment type="caution">
    <text evidence="2">The sequence shown here is derived from an EMBL/GenBank/DDBJ whole genome shotgun (WGS) entry which is preliminary data.</text>
</comment>
<gene>
    <name evidence="2" type="ORF">CDL15_Pgr022396</name>
    <name evidence="3" type="ORF">CRG98_035397</name>
</gene>
<evidence type="ECO:0000313" key="3">
    <source>
        <dbReference type="EMBL" id="PKI44214.1"/>
    </source>
</evidence>
<name>A0A218XRL7_PUNGR</name>
<feature type="compositionally biased region" description="Polar residues" evidence="1">
    <location>
        <begin position="95"/>
        <end position="105"/>
    </location>
</feature>
<evidence type="ECO:0000313" key="4">
    <source>
        <dbReference type="Proteomes" id="UP000197138"/>
    </source>
</evidence>
<proteinExistence type="predicted"/>
<protein>
    <submittedName>
        <fullName evidence="2">Uncharacterized protein</fullName>
    </submittedName>
</protein>
<keyword evidence="5" id="KW-1185">Reference proteome</keyword>
<dbReference type="EMBL" id="PGOL01002928">
    <property type="protein sequence ID" value="PKI44214.1"/>
    <property type="molecule type" value="Genomic_DNA"/>
</dbReference>